<dbReference type="InterPro" id="IPR002645">
    <property type="entry name" value="STAS_dom"/>
</dbReference>
<feature type="domain" description="STAS" evidence="3">
    <location>
        <begin position="3"/>
        <end position="112"/>
    </location>
</feature>
<protein>
    <recommendedName>
        <fullName evidence="2">Anti-sigma factor antagonist</fullName>
    </recommendedName>
</protein>
<sequence length="119" mass="12883">MDYAAEVADYGHYVLINVHGELDVVSEPRFREALLESIGFGDRALVVNLRNVRFCAAAGLNSIVTTQKMTRGLGPGVAVAGAIPRVRKAFEITRLDQVIPLYDTVPEAVRALLNSVDSA</sequence>
<dbReference type="NCBIfam" id="TIGR00377">
    <property type="entry name" value="ant_ant_sig"/>
    <property type="match status" value="1"/>
</dbReference>
<dbReference type="PROSITE" id="PS50801">
    <property type="entry name" value="STAS"/>
    <property type="match status" value="1"/>
</dbReference>
<keyword evidence="5" id="KW-1185">Reference proteome</keyword>
<dbReference type="CDD" id="cd07043">
    <property type="entry name" value="STAS_anti-anti-sigma_factors"/>
    <property type="match status" value="1"/>
</dbReference>
<comment type="caution">
    <text evidence="4">The sequence shown here is derived from an EMBL/GenBank/DDBJ whole genome shotgun (WGS) entry which is preliminary data.</text>
</comment>
<dbReference type="RefSeq" id="WP_344449766.1">
    <property type="nucleotide sequence ID" value="NZ_BAAATZ010000006.1"/>
</dbReference>
<dbReference type="Pfam" id="PF01740">
    <property type="entry name" value="STAS"/>
    <property type="match status" value="1"/>
</dbReference>
<accession>A0ABP6GGF4</accession>
<dbReference type="InterPro" id="IPR036513">
    <property type="entry name" value="STAS_dom_sf"/>
</dbReference>
<reference evidence="5" key="1">
    <citation type="journal article" date="2019" name="Int. J. Syst. Evol. Microbiol.">
        <title>The Global Catalogue of Microorganisms (GCM) 10K type strain sequencing project: providing services to taxonomists for standard genome sequencing and annotation.</title>
        <authorList>
            <consortium name="The Broad Institute Genomics Platform"/>
            <consortium name="The Broad Institute Genome Sequencing Center for Infectious Disease"/>
            <person name="Wu L."/>
            <person name="Ma J."/>
        </authorList>
    </citation>
    <scope>NUCLEOTIDE SEQUENCE [LARGE SCALE GENOMIC DNA]</scope>
    <source>
        <strain evidence="5">JCM 8201</strain>
    </source>
</reference>
<dbReference type="InterPro" id="IPR003658">
    <property type="entry name" value="Anti-sigma_ant"/>
</dbReference>
<organism evidence="4 5">
    <name type="scientific">Actinocorallia aurantiaca</name>
    <dbReference type="NCBI Taxonomy" id="46204"/>
    <lineage>
        <taxon>Bacteria</taxon>
        <taxon>Bacillati</taxon>
        <taxon>Actinomycetota</taxon>
        <taxon>Actinomycetes</taxon>
        <taxon>Streptosporangiales</taxon>
        <taxon>Thermomonosporaceae</taxon>
        <taxon>Actinocorallia</taxon>
    </lineage>
</organism>
<name>A0ABP6GGF4_9ACTN</name>
<evidence type="ECO:0000259" key="3">
    <source>
        <dbReference type="PROSITE" id="PS50801"/>
    </source>
</evidence>
<evidence type="ECO:0000313" key="5">
    <source>
        <dbReference type="Proteomes" id="UP001501842"/>
    </source>
</evidence>
<evidence type="ECO:0000256" key="2">
    <source>
        <dbReference type="RuleBase" id="RU003749"/>
    </source>
</evidence>
<dbReference type="EMBL" id="BAAATZ010000006">
    <property type="protein sequence ID" value="GAA2723197.1"/>
    <property type="molecule type" value="Genomic_DNA"/>
</dbReference>
<comment type="similarity">
    <text evidence="1 2">Belongs to the anti-sigma-factor antagonist family.</text>
</comment>
<proteinExistence type="inferred from homology"/>
<dbReference type="Proteomes" id="UP001501842">
    <property type="component" value="Unassembled WGS sequence"/>
</dbReference>
<evidence type="ECO:0000313" key="4">
    <source>
        <dbReference type="EMBL" id="GAA2723197.1"/>
    </source>
</evidence>
<dbReference type="PANTHER" id="PTHR33495">
    <property type="entry name" value="ANTI-SIGMA FACTOR ANTAGONIST TM_1081-RELATED-RELATED"/>
    <property type="match status" value="1"/>
</dbReference>
<dbReference type="SUPFAM" id="SSF52091">
    <property type="entry name" value="SpoIIaa-like"/>
    <property type="match status" value="1"/>
</dbReference>
<evidence type="ECO:0000256" key="1">
    <source>
        <dbReference type="ARBA" id="ARBA00009013"/>
    </source>
</evidence>
<dbReference type="PANTHER" id="PTHR33495:SF2">
    <property type="entry name" value="ANTI-SIGMA FACTOR ANTAGONIST TM_1081-RELATED"/>
    <property type="match status" value="1"/>
</dbReference>
<gene>
    <name evidence="4" type="ORF">GCM10010439_17900</name>
</gene>
<dbReference type="Gene3D" id="3.30.750.24">
    <property type="entry name" value="STAS domain"/>
    <property type="match status" value="1"/>
</dbReference>